<evidence type="ECO:0000256" key="1">
    <source>
        <dbReference type="ARBA" id="ARBA00006484"/>
    </source>
</evidence>
<evidence type="ECO:0000313" key="5">
    <source>
        <dbReference type="Proteomes" id="UP000663801"/>
    </source>
</evidence>
<dbReference type="GO" id="GO:0016616">
    <property type="term" value="F:oxidoreductase activity, acting on the CH-OH group of donors, NAD or NADP as acceptor"/>
    <property type="evidence" value="ECO:0007669"/>
    <property type="project" value="UniProtKB-ARBA"/>
</dbReference>
<dbReference type="EMBL" id="JAERWL010000015">
    <property type="protein sequence ID" value="MBM9478095.1"/>
    <property type="molecule type" value="Genomic_DNA"/>
</dbReference>
<dbReference type="PRINTS" id="PR00081">
    <property type="entry name" value="GDHRDH"/>
</dbReference>
<dbReference type="FunFam" id="3.40.50.720:FF:000047">
    <property type="entry name" value="NADP-dependent L-serine/L-allo-threonine dehydrogenase"/>
    <property type="match status" value="1"/>
</dbReference>
<dbReference type="Gene3D" id="3.40.50.720">
    <property type="entry name" value="NAD(P)-binding Rossmann-like Domain"/>
    <property type="match status" value="1"/>
</dbReference>
<dbReference type="PROSITE" id="PS00061">
    <property type="entry name" value="ADH_SHORT"/>
    <property type="match status" value="1"/>
</dbReference>
<dbReference type="PANTHER" id="PTHR42901:SF1">
    <property type="entry name" value="ALCOHOL DEHYDROGENASE"/>
    <property type="match status" value="1"/>
</dbReference>
<evidence type="ECO:0000256" key="2">
    <source>
        <dbReference type="ARBA" id="ARBA00023002"/>
    </source>
</evidence>
<dbReference type="RefSeq" id="WP_205258217.1">
    <property type="nucleotide sequence ID" value="NZ_BAAAPV010000002.1"/>
</dbReference>
<dbReference type="PRINTS" id="PR00080">
    <property type="entry name" value="SDRFAMILY"/>
</dbReference>
<dbReference type="Pfam" id="PF00106">
    <property type="entry name" value="adh_short"/>
    <property type="match status" value="1"/>
</dbReference>
<evidence type="ECO:0000256" key="3">
    <source>
        <dbReference type="RuleBase" id="RU000363"/>
    </source>
</evidence>
<dbReference type="InterPro" id="IPR036291">
    <property type="entry name" value="NAD(P)-bd_dom_sf"/>
</dbReference>
<sequence>MKTVLVTGASAGFGAEIAARFAANGDRVIAAARRGDRLADLSDRFGASLLAIELDVRDRAAVAAAIADLPAEFADIDILVNNAGLARGIAPAQETDLDDWEAMVDTNVKGVMYLTHAVLPGMVARGRGHIIGIGSIAGAYAYPGGNVYGGTKAFVQQFNANLRTDLFGTPIRVTTIEPGLVGGTEFSTVRFDGDQARARSMYDGTEPLMPGDIAEAVTWVAGLPAHVNINRIEMMPVVQSPGPLRVHRPS</sequence>
<dbReference type="InterPro" id="IPR002347">
    <property type="entry name" value="SDR_fam"/>
</dbReference>
<reference evidence="4" key="1">
    <citation type="submission" date="2021-01" db="EMBL/GenBank/DDBJ databases">
        <title>KCTC 19127 draft genome.</title>
        <authorList>
            <person name="An D."/>
        </authorList>
    </citation>
    <scope>NUCLEOTIDE SEQUENCE</scope>
    <source>
        <strain evidence="4">KCTC 19127</strain>
    </source>
</reference>
<evidence type="ECO:0000313" key="4">
    <source>
        <dbReference type="EMBL" id="MBM9478095.1"/>
    </source>
</evidence>
<comment type="similarity">
    <text evidence="1 3">Belongs to the short-chain dehydrogenases/reductases (SDR) family.</text>
</comment>
<dbReference type="PANTHER" id="PTHR42901">
    <property type="entry name" value="ALCOHOL DEHYDROGENASE"/>
    <property type="match status" value="1"/>
</dbReference>
<organism evidence="4 5">
    <name type="scientific">Nakamurella flavida</name>
    <dbReference type="NCBI Taxonomy" id="363630"/>
    <lineage>
        <taxon>Bacteria</taxon>
        <taxon>Bacillati</taxon>
        <taxon>Actinomycetota</taxon>
        <taxon>Actinomycetes</taxon>
        <taxon>Nakamurellales</taxon>
        <taxon>Nakamurellaceae</taxon>
        <taxon>Nakamurella</taxon>
    </lineage>
</organism>
<protein>
    <submittedName>
        <fullName evidence="4">SDR family NAD(P)-dependent oxidoreductase</fullName>
    </submittedName>
</protein>
<dbReference type="Proteomes" id="UP000663801">
    <property type="component" value="Unassembled WGS sequence"/>
</dbReference>
<proteinExistence type="inferred from homology"/>
<name>A0A939C3W1_9ACTN</name>
<dbReference type="AlphaFoldDB" id="A0A939C3W1"/>
<dbReference type="SUPFAM" id="SSF51735">
    <property type="entry name" value="NAD(P)-binding Rossmann-fold domains"/>
    <property type="match status" value="1"/>
</dbReference>
<gene>
    <name evidence="4" type="ORF">JL107_16725</name>
</gene>
<accession>A0A939C3W1</accession>
<comment type="caution">
    <text evidence="4">The sequence shown here is derived from an EMBL/GenBank/DDBJ whole genome shotgun (WGS) entry which is preliminary data.</text>
</comment>
<keyword evidence="2" id="KW-0560">Oxidoreductase</keyword>
<keyword evidence="5" id="KW-1185">Reference proteome</keyword>
<dbReference type="InterPro" id="IPR020904">
    <property type="entry name" value="Sc_DH/Rdtase_CS"/>
</dbReference>